<feature type="region of interest" description="Disordered" evidence="1">
    <location>
        <begin position="1"/>
        <end position="27"/>
    </location>
</feature>
<name>A0A4C1U9W7_EUMVA</name>
<feature type="compositionally biased region" description="Gly residues" evidence="1">
    <location>
        <begin position="106"/>
        <end position="119"/>
    </location>
</feature>
<keyword evidence="3" id="KW-1185">Reference proteome</keyword>
<evidence type="ECO:0000256" key="1">
    <source>
        <dbReference type="SAM" id="MobiDB-lite"/>
    </source>
</evidence>
<evidence type="ECO:0000313" key="2">
    <source>
        <dbReference type="EMBL" id="GBP23205.1"/>
    </source>
</evidence>
<dbReference type="AlphaFoldDB" id="A0A4C1U9W7"/>
<organism evidence="2 3">
    <name type="scientific">Eumeta variegata</name>
    <name type="common">Bagworm moth</name>
    <name type="synonym">Eumeta japonica</name>
    <dbReference type="NCBI Taxonomy" id="151549"/>
    <lineage>
        <taxon>Eukaryota</taxon>
        <taxon>Metazoa</taxon>
        <taxon>Ecdysozoa</taxon>
        <taxon>Arthropoda</taxon>
        <taxon>Hexapoda</taxon>
        <taxon>Insecta</taxon>
        <taxon>Pterygota</taxon>
        <taxon>Neoptera</taxon>
        <taxon>Endopterygota</taxon>
        <taxon>Lepidoptera</taxon>
        <taxon>Glossata</taxon>
        <taxon>Ditrysia</taxon>
        <taxon>Tineoidea</taxon>
        <taxon>Psychidae</taxon>
        <taxon>Oiketicinae</taxon>
        <taxon>Eumeta</taxon>
    </lineage>
</organism>
<gene>
    <name evidence="2" type="ORF">EVAR_82370_1</name>
</gene>
<proteinExistence type="predicted"/>
<dbReference type="Proteomes" id="UP000299102">
    <property type="component" value="Unassembled WGS sequence"/>
</dbReference>
<reference evidence="2 3" key="1">
    <citation type="journal article" date="2019" name="Commun. Biol.">
        <title>The bagworm genome reveals a unique fibroin gene that provides high tensile strength.</title>
        <authorList>
            <person name="Kono N."/>
            <person name="Nakamura H."/>
            <person name="Ohtoshi R."/>
            <person name="Tomita M."/>
            <person name="Numata K."/>
            <person name="Arakawa K."/>
        </authorList>
    </citation>
    <scope>NUCLEOTIDE SEQUENCE [LARGE SCALE GENOMIC DNA]</scope>
</reference>
<evidence type="ECO:0000313" key="3">
    <source>
        <dbReference type="Proteomes" id="UP000299102"/>
    </source>
</evidence>
<dbReference type="EMBL" id="BGZK01000148">
    <property type="protein sequence ID" value="GBP23205.1"/>
    <property type="molecule type" value="Genomic_DNA"/>
</dbReference>
<comment type="caution">
    <text evidence="2">The sequence shown here is derived from an EMBL/GenBank/DDBJ whole genome shotgun (WGS) entry which is preliminary data.</text>
</comment>
<feature type="compositionally biased region" description="Polar residues" evidence="1">
    <location>
        <begin position="1"/>
        <end position="13"/>
    </location>
</feature>
<accession>A0A4C1U9W7</accession>
<protein>
    <submittedName>
        <fullName evidence="2">Uncharacterized protein</fullName>
    </submittedName>
</protein>
<sequence>MDRSILLQSQTVQGRVPQAGARRQLGQPANVSGYVNAAGRRPEPSARLALAGCAWPVVVAGARRRPRYCRARTYVRHAAADAPRPDPARRRPQSTPEAETGRVSQWGGGGGGGGGPAAQ</sequence>
<feature type="region of interest" description="Disordered" evidence="1">
    <location>
        <begin position="78"/>
        <end position="119"/>
    </location>
</feature>